<keyword evidence="2" id="KW-0255">Endonuclease</keyword>
<dbReference type="CDD" id="cd06260">
    <property type="entry name" value="DUF820-like"/>
    <property type="match status" value="1"/>
</dbReference>
<dbReference type="Gene3D" id="3.90.1570.10">
    <property type="entry name" value="tt1808, chain A"/>
    <property type="match status" value="1"/>
</dbReference>
<gene>
    <name evidence="2" type="ORF">FHR34_002400</name>
</gene>
<sequence length="188" mass="20487">MTALMHEVTVTPSDEGDGLLDAFLELETPEGFKAELIEGEIILSPPPDGDHEAAIGRIVRQVFRRCEADLTFAGHKGLIVPDGRYIPDGTFADEGAFDGQPPWMLPDRVQMVVEVTSTDPSRDREAKRTGYAAAGIPLYLLVDRKADKVVLHSNPKSGDYRRVTSVAVGTPLDLPAPFGFALETERLT</sequence>
<accession>A0A7W7R116</accession>
<dbReference type="SUPFAM" id="SSF52980">
    <property type="entry name" value="Restriction endonuclease-like"/>
    <property type="match status" value="1"/>
</dbReference>
<dbReference type="AlphaFoldDB" id="A0A7W7R116"/>
<evidence type="ECO:0000313" key="2">
    <source>
        <dbReference type="EMBL" id="MBB4923407.1"/>
    </source>
</evidence>
<organism evidence="2 3">
    <name type="scientific">Kitasatospora kifunensis</name>
    <name type="common">Streptomyces kifunensis</name>
    <dbReference type="NCBI Taxonomy" id="58351"/>
    <lineage>
        <taxon>Bacteria</taxon>
        <taxon>Bacillati</taxon>
        <taxon>Actinomycetota</taxon>
        <taxon>Actinomycetes</taxon>
        <taxon>Kitasatosporales</taxon>
        <taxon>Streptomycetaceae</taxon>
        <taxon>Kitasatospora</taxon>
    </lineage>
</organism>
<dbReference type="Pfam" id="PF05685">
    <property type="entry name" value="Uma2"/>
    <property type="match status" value="1"/>
</dbReference>
<proteinExistence type="predicted"/>
<protein>
    <submittedName>
        <fullName evidence="2">Uma2 family endonuclease</fullName>
    </submittedName>
</protein>
<dbReference type="EMBL" id="JACHJV010000001">
    <property type="protein sequence ID" value="MBB4923407.1"/>
    <property type="molecule type" value="Genomic_DNA"/>
</dbReference>
<dbReference type="PANTHER" id="PTHR35400">
    <property type="entry name" value="SLR1083 PROTEIN"/>
    <property type="match status" value="1"/>
</dbReference>
<keyword evidence="2" id="KW-0540">Nuclease</keyword>
<name>A0A7W7R116_KITKI</name>
<dbReference type="InterPro" id="IPR008538">
    <property type="entry name" value="Uma2"/>
</dbReference>
<dbReference type="InterPro" id="IPR012296">
    <property type="entry name" value="Nuclease_put_TT1808"/>
</dbReference>
<feature type="domain" description="Putative restriction endonuclease" evidence="1">
    <location>
        <begin position="21"/>
        <end position="183"/>
    </location>
</feature>
<reference evidence="2 3" key="1">
    <citation type="submission" date="2020-08" db="EMBL/GenBank/DDBJ databases">
        <title>Sequencing the genomes of 1000 actinobacteria strains.</title>
        <authorList>
            <person name="Klenk H.-P."/>
        </authorList>
    </citation>
    <scope>NUCLEOTIDE SEQUENCE [LARGE SCALE GENOMIC DNA]</scope>
    <source>
        <strain evidence="2 3">DSM 41654</strain>
    </source>
</reference>
<keyword evidence="3" id="KW-1185">Reference proteome</keyword>
<evidence type="ECO:0000259" key="1">
    <source>
        <dbReference type="Pfam" id="PF05685"/>
    </source>
</evidence>
<dbReference type="Proteomes" id="UP000540506">
    <property type="component" value="Unassembled WGS sequence"/>
</dbReference>
<dbReference type="RefSeq" id="WP_312897222.1">
    <property type="nucleotide sequence ID" value="NZ_JACHJV010000001.1"/>
</dbReference>
<dbReference type="InterPro" id="IPR011335">
    <property type="entry name" value="Restrct_endonuc-II-like"/>
</dbReference>
<dbReference type="GO" id="GO:0004519">
    <property type="term" value="F:endonuclease activity"/>
    <property type="evidence" value="ECO:0007669"/>
    <property type="project" value="UniProtKB-KW"/>
</dbReference>
<comment type="caution">
    <text evidence="2">The sequence shown here is derived from an EMBL/GenBank/DDBJ whole genome shotgun (WGS) entry which is preliminary data.</text>
</comment>
<keyword evidence="2" id="KW-0378">Hydrolase</keyword>
<dbReference type="PANTHER" id="PTHR35400:SF3">
    <property type="entry name" value="SLL1072 PROTEIN"/>
    <property type="match status" value="1"/>
</dbReference>
<evidence type="ECO:0000313" key="3">
    <source>
        <dbReference type="Proteomes" id="UP000540506"/>
    </source>
</evidence>